<protein>
    <submittedName>
        <fullName evidence="1">Uncharacterized protein</fullName>
    </submittedName>
</protein>
<proteinExistence type="predicted"/>
<reference evidence="1" key="2">
    <citation type="submission" date="2025-03" db="EMBL/GenBank/DDBJ databases">
        <authorList>
            <consortium name="ELIXIR-Norway"/>
            <consortium name="Elixir Norway"/>
        </authorList>
    </citation>
    <scope>NUCLEOTIDE SEQUENCE</scope>
</reference>
<dbReference type="EMBL" id="OX596085">
    <property type="protein sequence ID" value="CAM9336732.1"/>
    <property type="molecule type" value="Genomic_DNA"/>
</dbReference>
<feature type="non-terminal residue" evidence="1">
    <location>
        <position position="69"/>
    </location>
</feature>
<organism evidence="1 2">
    <name type="scientific">Rangifer tarandus platyrhynchus</name>
    <name type="common">Svalbard reindeer</name>
    <dbReference type="NCBI Taxonomy" id="3082113"/>
    <lineage>
        <taxon>Eukaryota</taxon>
        <taxon>Metazoa</taxon>
        <taxon>Chordata</taxon>
        <taxon>Craniata</taxon>
        <taxon>Vertebrata</taxon>
        <taxon>Euteleostomi</taxon>
        <taxon>Mammalia</taxon>
        <taxon>Eutheria</taxon>
        <taxon>Laurasiatheria</taxon>
        <taxon>Artiodactyla</taxon>
        <taxon>Ruminantia</taxon>
        <taxon>Pecora</taxon>
        <taxon>Cervidae</taxon>
        <taxon>Odocoileinae</taxon>
        <taxon>Rangifer</taxon>
    </lineage>
</organism>
<sequence>GFCHTLTRISHGFTCVPHPDPPSRLPPHPIPLGLPSAPALSTCLMHPIWAGVCFLVCVWVQVSGCLWVS</sequence>
<dbReference type="Proteomes" id="UP001162501">
    <property type="component" value="Chromosome 1"/>
</dbReference>
<name>A0AC59Y314_RANTA</name>
<feature type="non-terminal residue" evidence="1">
    <location>
        <position position="1"/>
    </location>
</feature>
<reference evidence="1" key="1">
    <citation type="submission" date="2023-05" db="EMBL/GenBank/DDBJ databases">
        <authorList>
            <consortium name="ELIXIR-Norway"/>
        </authorList>
    </citation>
    <scope>NUCLEOTIDE SEQUENCE</scope>
</reference>
<gene>
    <name evidence="1" type="ORF">MRATA1EN22A_LOCUS1143</name>
</gene>
<evidence type="ECO:0000313" key="2">
    <source>
        <dbReference type="Proteomes" id="UP001162501"/>
    </source>
</evidence>
<accession>A0AC59Y314</accession>
<evidence type="ECO:0000313" key="1">
    <source>
        <dbReference type="EMBL" id="CAM9336732.1"/>
    </source>
</evidence>